<sequence length="119" mass="13652">SSSEKRLPRRKHHQMESNLHEKQEKANRIISEAIAKARQRGEKNIPRVMSPESFPSSSAQYKTHCEREHKGNGKARTKEKASRKACIVPSSKSKQKTKIGYVDDFRSLLNQQNAQPIKE</sequence>
<feature type="region of interest" description="Disordered" evidence="1">
    <location>
        <begin position="1"/>
        <end position="25"/>
    </location>
</feature>
<dbReference type="PANTHER" id="PTHR46850">
    <property type="entry name" value="CHROMODOMAIN-HELICASE-DNA-BINDING PROTEIN 9"/>
    <property type="match status" value="1"/>
</dbReference>
<feature type="region of interest" description="Disordered" evidence="1">
    <location>
        <begin position="37"/>
        <end position="98"/>
    </location>
</feature>
<feature type="non-terminal residue" evidence="2">
    <location>
        <position position="1"/>
    </location>
</feature>
<name>A0ABV0SGV0_9TELE</name>
<protein>
    <submittedName>
        <fullName evidence="2">Chromodomain-helicase-DNA-binding protein 9</fullName>
    </submittedName>
</protein>
<dbReference type="PANTHER" id="PTHR46850:SF1">
    <property type="entry name" value="CHROMODOMAIN-HELICASE-DNA-BINDING PROTEIN 9"/>
    <property type="match status" value="1"/>
</dbReference>
<accession>A0ABV0SGV0</accession>
<evidence type="ECO:0000313" key="3">
    <source>
        <dbReference type="Proteomes" id="UP001434883"/>
    </source>
</evidence>
<keyword evidence="3" id="KW-1185">Reference proteome</keyword>
<feature type="compositionally biased region" description="Basic and acidic residues" evidence="1">
    <location>
        <begin position="63"/>
        <end position="82"/>
    </location>
</feature>
<evidence type="ECO:0000256" key="1">
    <source>
        <dbReference type="SAM" id="MobiDB-lite"/>
    </source>
</evidence>
<dbReference type="Proteomes" id="UP001434883">
    <property type="component" value="Unassembled WGS sequence"/>
</dbReference>
<proteinExistence type="predicted"/>
<comment type="caution">
    <text evidence="2">The sequence shown here is derived from an EMBL/GenBank/DDBJ whole genome shotgun (WGS) entry which is preliminary data.</text>
</comment>
<dbReference type="InterPro" id="IPR051493">
    <property type="entry name" value="CHD"/>
</dbReference>
<reference evidence="2 3" key="1">
    <citation type="submission" date="2021-06" db="EMBL/GenBank/DDBJ databases">
        <authorList>
            <person name="Palmer J.M."/>
        </authorList>
    </citation>
    <scope>NUCLEOTIDE SEQUENCE [LARGE SCALE GENOMIC DNA]</scope>
    <source>
        <strain evidence="2 3">XC_2019</strain>
        <tissue evidence="2">Muscle</tissue>
    </source>
</reference>
<feature type="compositionally biased region" description="Basic and acidic residues" evidence="1">
    <location>
        <begin position="14"/>
        <end position="25"/>
    </location>
</feature>
<evidence type="ECO:0000313" key="2">
    <source>
        <dbReference type="EMBL" id="MEQ2218813.1"/>
    </source>
</evidence>
<gene>
    <name evidence="2" type="primary">CHD9_1</name>
    <name evidence="2" type="ORF">XENOCAPTIV_008519</name>
</gene>
<dbReference type="EMBL" id="JAHRIN010077622">
    <property type="protein sequence ID" value="MEQ2218813.1"/>
    <property type="molecule type" value="Genomic_DNA"/>
</dbReference>
<organism evidence="2 3">
    <name type="scientific">Xenoophorus captivus</name>
    <dbReference type="NCBI Taxonomy" id="1517983"/>
    <lineage>
        <taxon>Eukaryota</taxon>
        <taxon>Metazoa</taxon>
        <taxon>Chordata</taxon>
        <taxon>Craniata</taxon>
        <taxon>Vertebrata</taxon>
        <taxon>Euteleostomi</taxon>
        <taxon>Actinopterygii</taxon>
        <taxon>Neopterygii</taxon>
        <taxon>Teleostei</taxon>
        <taxon>Neoteleostei</taxon>
        <taxon>Acanthomorphata</taxon>
        <taxon>Ovalentaria</taxon>
        <taxon>Atherinomorphae</taxon>
        <taxon>Cyprinodontiformes</taxon>
        <taxon>Goodeidae</taxon>
        <taxon>Xenoophorus</taxon>
    </lineage>
</organism>